<dbReference type="InterPro" id="IPR014710">
    <property type="entry name" value="RmlC-like_jellyroll"/>
</dbReference>
<dbReference type="RefSeq" id="WP_209749064.1">
    <property type="nucleotide sequence ID" value="NZ_JBHSMH010000118.1"/>
</dbReference>
<feature type="domain" description="Nucleotidyl transferase" evidence="1">
    <location>
        <begin position="4"/>
        <end position="269"/>
    </location>
</feature>
<dbReference type="Proteomes" id="UP001596105">
    <property type="component" value="Unassembled WGS sequence"/>
</dbReference>
<name>A0ABW0M303_9BACL</name>
<dbReference type="PANTHER" id="PTHR46390">
    <property type="entry name" value="MANNOSE-1-PHOSPHATE GUANYLYLTRANSFERASE"/>
    <property type="match status" value="1"/>
</dbReference>
<dbReference type="CDD" id="cd02213">
    <property type="entry name" value="cupin_PMI_typeII_C"/>
    <property type="match status" value="1"/>
</dbReference>
<dbReference type="Gene3D" id="2.60.120.10">
    <property type="entry name" value="Jelly Rolls"/>
    <property type="match status" value="1"/>
</dbReference>
<sequence length="451" mass="50754">MRLILLSGGSGKRLWPLSNDARSKQFLKILQGPDNQFESMVQRIWRQLNNVGLAEHSIIATGPNQVDMIVNQLGAQVPIIVEPERRDTFAAVALSAAYLYSVLGVSLNETVVVMPVDSYVDDVFFNKIKEMDRVLNQSSANLVLMGASPTYPSAKYGYMVPDLSPADEAFFKVKHFHEKPTEEKARSLIETDNAFWNCGVFAFKLDYLITLLYDKGIPLQYEQLVKQYHVLKKTSFDYEVVEKELHIAMLPYEGDWKDLGTWNTLTEEMAAPQIGICMSSSDSHNTHIINELHIPVSVLGLSNIVVVVSPDGVLVSDKQASPRLKEVITFEQRPMFEEHQWGTSKVLDFSEHGMESEVLTKRIRIEAGKQTGIEVHFKRMEIWNVISGTGEIYLDGKIISVQKGFTCLIPPRMQHGIKAISELELIEIQEGSPLSSDDIVNFSFSWESAVV</sequence>
<dbReference type="InterPro" id="IPR001538">
    <property type="entry name" value="Man6P_isomerase-2_C"/>
</dbReference>
<dbReference type="PANTHER" id="PTHR46390:SF1">
    <property type="entry name" value="MANNOSE-1-PHOSPHATE GUANYLYLTRANSFERASE"/>
    <property type="match status" value="1"/>
</dbReference>
<organism evidence="3 4">
    <name type="scientific">Cohnella suwonensis</name>
    <dbReference type="NCBI Taxonomy" id="696072"/>
    <lineage>
        <taxon>Bacteria</taxon>
        <taxon>Bacillati</taxon>
        <taxon>Bacillota</taxon>
        <taxon>Bacilli</taxon>
        <taxon>Bacillales</taxon>
        <taxon>Paenibacillaceae</taxon>
        <taxon>Cohnella</taxon>
    </lineage>
</organism>
<evidence type="ECO:0000313" key="3">
    <source>
        <dbReference type="EMBL" id="MFC5472179.1"/>
    </source>
</evidence>
<dbReference type="InterPro" id="IPR005835">
    <property type="entry name" value="NTP_transferase_dom"/>
</dbReference>
<comment type="caution">
    <text evidence="3">The sequence shown here is derived from an EMBL/GenBank/DDBJ whole genome shotgun (WGS) entry which is preliminary data.</text>
</comment>
<accession>A0ABW0M303</accession>
<feature type="domain" description="Mannose-6-phosphate isomerase type II C-terminal" evidence="2">
    <location>
        <begin position="341"/>
        <end position="442"/>
    </location>
</feature>
<dbReference type="Pfam" id="PF01050">
    <property type="entry name" value="MannoseP_isomer"/>
    <property type="match status" value="1"/>
</dbReference>
<evidence type="ECO:0000313" key="4">
    <source>
        <dbReference type="Proteomes" id="UP001596105"/>
    </source>
</evidence>
<dbReference type="InterPro" id="IPR029044">
    <property type="entry name" value="Nucleotide-diphossugar_trans"/>
</dbReference>
<protein>
    <submittedName>
        <fullName evidence="3">Sugar phosphate nucleotidyltransferase</fullName>
    </submittedName>
</protein>
<dbReference type="Gene3D" id="3.90.550.10">
    <property type="entry name" value="Spore Coat Polysaccharide Biosynthesis Protein SpsA, Chain A"/>
    <property type="match status" value="1"/>
</dbReference>
<keyword evidence="4" id="KW-1185">Reference proteome</keyword>
<dbReference type="InterPro" id="IPR051161">
    <property type="entry name" value="Mannose-6P_isomerase_type2"/>
</dbReference>
<dbReference type="EMBL" id="JBHSMH010000118">
    <property type="protein sequence ID" value="MFC5472179.1"/>
    <property type="molecule type" value="Genomic_DNA"/>
</dbReference>
<dbReference type="SUPFAM" id="SSF53448">
    <property type="entry name" value="Nucleotide-diphospho-sugar transferases"/>
    <property type="match status" value="1"/>
</dbReference>
<dbReference type="Pfam" id="PF00483">
    <property type="entry name" value="NTP_transferase"/>
    <property type="match status" value="1"/>
</dbReference>
<proteinExistence type="predicted"/>
<evidence type="ECO:0000259" key="1">
    <source>
        <dbReference type="Pfam" id="PF00483"/>
    </source>
</evidence>
<gene>
    <name evidence="3" type="ORF">ACFPPD_26195</name>
</gene>
<evidence type="ECO:0000259" key="2">
    <source>
        <dbReference type="Pfam" id="PF01050"/>
    </source>
</evidence>
<reference evidence="4" key="1">
    <citation type="journal article" date="2019" name="Int. J. Syst. Evol. Microbiol.">
        <title>The Global Catalogue of Microorganisms (GCM) 10K type strain sequencing project: providing services to taxonomists for standard genome sequencing and annotation.</title>
        <authorList>
            <consortium name="The Broad Institute Genomics Platform"/>
            <consortium name="The Broad Institute Genome Sequencing Center for Infectious Disease"/>
            <person name="Wu L."/>
            <person name="Ma J."/>
        </authorList>
    </citation>
    <scope>NUCLEOTIDE SEQUENCE [LARGE SCALE GENOMIC DNA]</scope>
    <source>
        <strain evidence="4">CCUG 57113</strain>
    </source>
</reference>
<dbReference type="SUPFAM" id="SSF51182">
    <property type="entry name" value="RmlC-like cupins"/>
    <property type="match status" value="1"/>
</dbReference>
<dbReference type="InterPro" id="IPR011051">
    <property type="entry name" value="RmlC_Cupin_sf"/>
</dbReference>